<evidence type="ECO:0000256" key="1">
    <source>
        <dbReference type="SAM" id="MobiDB-lite"/>
    </source>
</evidence>
<dbReference type="Pfam" id="PF16417">
    <property type="entry name" value="CNOT1_TTP_bind"/>
    <property type="match status" value="1"/>
</dbReference>
<proteinExistence type="predicted"/>
<accession>A0AAW1LXP9</accession>
<sequence>MDGPFNPTTIGQLYNPSTVDPIAGIGTSLANMNLGGPANTAFNLQGGLGQLVPSPGSPSRILAGPGPSNSPFPMMPLQHQGPVGTGASIVSNVNSIGNINRMGPNPALDKPRIPETSLFPDMLNVSKDIEDEANSYFQRIYNHPPHPTLTIDEVLDMLKRFQDSPVKRERDVFNCMLRNLFEEYRFFPQYPDKELYITAQLFGGIIERGLVPSYVYQGLALRFVLEALRKSEGSKMYYFGIVALDRFKSRLKDYHKYCEHVRAIPHFNEFPPHLIEYVEYGLQSAEPPSKPQGSVLPASLGAMLTPINNNAGTPVYKSNSSACLSSKTSTTSATSLGTRPSIANATNIDTLLVATEKDEITTPPESLIDKTAFIFNNLSQLNLQTKCDELKLPHHRKA</sequence>
<dbReference type="PANTHER" id="PTHR13162:SF8">
    <property type="entry name" value="CCR4-NOT TRANSCRIPTION COMPLEX SUBUNIT 1"/>
    <property type="match status" value="1"/>
</dbReference>
<dbReference type="PANTHER" id="PTHR13162">
    <property type="entry name" value="CCR4-NOT TRANSCRIPTION COMPLEX"/>
    <property type="match status" value="1"/>
</dbReference>
<gene>
    <name evidence="3" type="ORF">QE152_g9553</name>
</gene>
<dbReference type="GO" id="GO:0060090">
    <property type="term" value="F:molecular adaptor activity"/>
    <property type="evidence" value="ECO:0007669"/>
    <property type="project" value="TreeGrafter"/>
</dbReference>
<comment type="caution">
    <text evidence="3">The sequence shown here is derived from an EMBL/GenBank/DDBJ whole genome shotgun (WGS) entry which is preliminary data.</text>
</comment>
<feature type="domain" description="CCR4-NOT transcription complex subunit 1 TTP binding" evidence="2">
    <location>
        <begin position="124"/>
        <end position="289"/>
    </location>
</feature>
<organism evidence="3 4">
    <name type="scientific">Popillia japonica</name>
    <name type="common">Japanese beetle</name>
    <dbReference type="NCBI Taxonomy" id="7064"/>
    <lineage>
        <taxon>Eukaryota</taxon>
        <taxon>Metazoa</taxon>
        <taxon>Ecdysozoa</taxon>
        <taxon>Arthropoda</taxon>
        <taxon>Hexapoda</taxon>
        <taxon>Insecta</taxon>
        <taxon>Pterygota</taxon>
        <taxon>Neoptera</taxon>
        <taxon>Endopterygota</taxon>
        <taxon>Coleoptera</taxon>
        <taxon>Polyphaga</taxon>
        <taxon>Scarabaeiformia</taxon>
        <taxon>Scarabaeidae</taxon>
        <taxon>Rutelinae</taxon>
        <taxon>Popillia</taxon>
    </lineage>
</organism>
<dbReference type="AlphaFoldDB" id="A0AAW1LXP9"/>
<keyword evidence="4" id="KW-1185">Reference proteome</keyword>
<dbReference type="Gene3D" id="1.25.40.840">
    <property type="entry name" value="CCR4-NOT transcription complex subunit 1 TTP binding domain"/>
    <property type="match status" value="1"/>
</dbReference>
<protein>
    <submittedName>
        <fullName evidence="3">CCR4-NOT transcription complex subunit 1 TTP binding domain</fullName>
    </submittedName>
</protein>
<dbReference type="EMBL" id="JASPKY010000082">
    <property type="protein sequence ID" value="KAK9738808.1"/>
    <property type="molecule type" value="Genomic_DNA"/>
</dbReference>
<dbReference type="GO" id="GO:0000288">
    <property type="term" value="P:nuclear-transcribed mRNA catabolic process, deadenylation-dependent decay"/>
    <property type="evidence" value="ECO:0007669"/>
    <property type="project" value="TreeGrafter"/>
</dbReference>
<dbReference type="InterPro" id="IPR032193">
    <property type="entry name" value="CNOT1_TTP_bind"/>
</dbReference>
<evidence type="ECO:0000313" key="4">
    <source>
        <dbReference type="Proteomes" id="UP001458880"/>
    </source>
</evidence>
<dbReference type="FunFam" id="1.25.40.840:FF:000001">
    <property type="entry name" value="Ccr4-not transcription complex subunit 1 isoform"/>
    <property type="match status" value="1"/>
</dbReference>
<dbReference type="Gene3D" id="1.25.40.180">
    <property type="match status" value="1"/>
</dbReference>
<name>A0AAW1LXP9_POPJA</name>
<dbReference type="InterPro" id="IPR040398">
    <property type="entry name" value="Not1"/>
</dbReference>
<evidence type="ECO:0000259" key="2">
    <source>
        <dbReference type="Pfam" id="PF16417"/>
    </source>
</evidence>
<evidence type="ECO:0000313" key="3">
    <source>
        <dbReference type="EMBL" id="KAK9738808.1"/>
    </source>
</evidence>
<reference evidence="3 4" key="1">
    <citation type="journal article" date="2024" name="BMC Genomics">
        <title>De novo assembly and annotation of Popillia japonica's genome with initial clues to its potential as an invasive pest.</title>
        <authorList>
            <person name="Cucini C."/>
            <person name="Boschi S."/>
            <person name="Funari R."/>
            <person name="Cardaioli E."/>
            <person name="Iannotti N."/>
            <person name="Marturano G."/>
            <person name="Paoli F."/>
            <person name="Bruttini M."/>
            <person name="Carapelli A."/>
            <person name="Frati F."/>
            <person name="Nardi F."/>
        </authorList>
    </citation>
    <scope>NUCLEOTIDE SEQUENCE [LARGE SCALE GENOMIC DNA]</scope>
    <source>
        <strain evidence="3">DMR45628</strain>
    </source>
</reference>
<feature type="region of interest" description="Disordered" evidence="1">
    <location>
        <begin position="49"/>
        <end position="71"/>
    </location>
</feature>
<dbReference type="GO" id="GO:0000932">
    <property type="term" value="C:P-body"/>
    <property type="evidence" value="ECO:0007669"/>
    <property type="project" value="TreeGrafter"/>
</dbReference>
<dbReference type="GO" id="GO:0030015">
    <property type="term" value="C:CCR4-NOT core complex"/>
    <property type="evidence" value="ECO:0007669"/>
    <property type="project" value="InterPro"/>
</dbReference>
<dbReference type="InterPro" id="IPR038535">
    <property type="entry name" value="CNOT1_TTP_bind_sf"/>
</dbReference>
<dbReference type="Proteomes" id="UP001458880">
    <property type="component" value="Unassembled WGS sequence"/>
</dbReference>
<dbReference type="GO" id="GO:0017148">
    <property type="term" value="P:negative regulation of translation"/>
    <property type="evidence" value="ECO:0007669"/>
    <property type="project" value="InterPro"/>
</dbReference>